<evidence type="ECO:0000313" key="3">
    <source>
        <dbReference type="Proteomes" id="UP000249354"/>
    </source>
</evidence>
<dbReference type="EMBL" id="QBMC01000039">
    <property type="protein sequence ID" value="PZO19720.1"/>
    <property type="molecule type" value="Genomic_DNA"/>
</dbReference>
<reference evidence="3" key="1">
    <citation type="submission" date="2018-04" db="EMBL/GenBank/DDBJ databases">
        <authorList>
            <person name="Cornet L."/>
        </authorList>
    </citation>
    <scope>NUCLEOTIDE SEQUENCE [LARGE SCALE GENOMIC DNA]</scope>
</reference>
<protein>
    <submittedName>
        <fullName evidence="2">Uncharacterized protein</fullName>
    </submittedName>
</protein>
<organism evidence="2 3">
    <name type="scientific">Leptolyngbya foveolarum</name>
    <dbReference type="NCBI Taxonomy" id="47253"/>
    <lineage>
        <taxon>Bacteria</taxon>
        <taxon>Bacillati</taxon>
        <taxon>Cyanobacteriota</taxon>
        <taxon>Cyanophyceae</taxon>
        <taxon>Leptolyngbyales</taxon>
        <taxon>Leptolyngbyaceae</taxon>
        <taxon>Leptolyngbya group</taxon>
        <taxon>Leptolyngbya</taxon>
    </lineage>
</organism>
<feature type="compositionally biased region" description="Low complexity" evidence="1">
    <location>
        <begin position="1"/>
        <end position="15"/>
    </location>
</feature>
<sequence>MNSFTQFSSTQRFSSGESASTRQQLEQLWQTPTTQPPTESSTRLKRFGQWLLQSLTDSDQVRLWTKITPTGTQWYAYDPKTQGRFAGHSELELRIWLENRHR</sequence>
<accession>A0A2W4UKF6</accession>
<dbReference type="Proteomes" id="UP000249354">
    <property type="component" value="Unassembled WGS sequence"/>
</dbReference>
<name>A0A2W4UKF6_9CYAN</name>
<dbReference type="AlphaFoldDB" id="A0A2W4UKF6"/>
<feature type="region of interest" description="Disordered" evidence="1">
    <location>
        <begin position="1"/>
        <end position="42"/>
    </location>
</feature>
<proteinExistence type="predicted"/>
<evidence type="ECO:0000313" key="2">
    <source>
        <dbReference type="EMBL" id="PZO19720.1"/>
    </source>
</evidence>
<comment type="caution">
    <text evidence="2">The sequence shown here is derived from an EMBL/GenBank/DDBJ whole genome shotgun (WGS) entry which is preliminary data.</text>
</comment>
<gene>
    <name evidence="2" type="ORF">DCF25_07935</name>
</gene>
<evidence type="ECO:0000256" key="1">
    <source>
        <dbReference type="SAM" id="MobiDB-lite"/>
    </source>
</evidence>
<feature type="compositionally biased region" description="Low complexity" evidence="1">
    <location>
        <begin position="23"/>
        <end position="41"/>
    </location>
</feature>
<reference evidence="2 3" key="2">
    <citation type="submission" date="2018-06" db="EMBL/GenBank/DDBJ databases">
        <title>Metagenomic assembly of (sub)arctic Cyanobacteria and their associated microbiome from non-axenic cultures.</title>
        <authorList>
            <person name="Baurain D."/>
        </authorList>
    </citation>
    <scope>NUCLEOTIDE SEQUENCE [LARGE SCALE GENOMIC DNA]</scope>
    <source>
        <strain evidence="2">ULC129bin1</strain>
    </source>
</reference>